<sequence length="105" mass="11856">MWLFSRPPSIQPHTKLNDVQAGGGRKLMWHQGKSQCRACKRERARAPNKTSPAQLHPIRPDKTATACTRPANDPRVDLIKKQIKEIDWHAFAMSFHHAKGPSLLG</sequence>
<name>A0A4U6TA23_SETVI</name>
<dbReference type="Gramene" id="TKV93906">
    <property type="protein sequence ID" value="TKV93906"/>
    <property type="gene ID" value="SEVIR_9G260200v2"/>
</dbReference>
<protein>
    <submittedName>
        <fullName evidence="2">Uncharacterized protein</fullName>
    </submittedName>
</protein>
<feature type="region of interest" description="Disordered" evidence="1">
    <location>
        <begin position="43"/>
        <end position="73"/>
    </location>
</feature>
<accession>A0A4U6TA23</accession>
<reference evidence="2" key="1">
    <citation type="submission" date="2019-03" db="EMBL/GenBank/DDBJ databases">
        <title>WGS assembly of Setaria viridis.</title>
        <authorList>
            <person name="Huang P."/>
            <person name="Jenkins J."/>
            <person name="Grimwood J."/>
            <person name="Barry K."/>
            <person name="Healey A."/>
            <person name="Mamidi S."/>
            <person name="Sreedasyam A."/>
            <person name="Shu S."/>
            <person name="Feldman M."/>
            <person name="Wu J."/>
            <person name="Yu Y."/>
            <person name="Chen C."/>
            <person name="Johnson J."/>
            <person name="Rokhsar D."/>
            <person name="Baxter I."/>
            <person name="Schmutz J."/>
            <person name="Brutnell T."/>
            <person name="Kellogg E."/>
        </authorList>
    </citation>
    <scope>NUCLEOTIDE SEQUENCE [LARGE SCALE GENOMIC DNA]</scope>
</reference>
<evidence type="ECO:0000256" key="1">
    <source>
        <dbReference type="SAM" id="MobiDB-lite"/>
    </source>
</evidence>
<dbReference type="EMBL" id="CM016560">
    <property type="protein sequence ID" value="TKV93906.1"/>
    <property type="molecule type" value="Genomic_DNA"/>
</dbReference>
<evidence type="ECO:0000313" key="3">
    <source>
        <dbReference type="Proteomes" id="UP000298652"/>
    </source>
</evidence>
<evidence type="ECO:0000313" key="2">
    <source>
        <dbReference type="EMBL" id="TKV93906.1"/>
    </source>
</evidence>
<gene>
    <name evidence="2" type="ORF">SEVIR_9G260200v2</name>
</gene>
<dbReference type="AlphaFoldDB" id="A0A4U6TA23"/>
<dbReference type="Proteomes" id="UP000298652">
    <property type="component" value="Chromosome 9"/>
</dbReference>
<organism evidence="2 3">
    <name type="scientific">Setaria viridis</name>
    <name type="common">Green bristlegrass</name>
    <name type="synonym">Setaria italica subsp. viridis</name>
    <dbReference type="NCBI Taxonomy" id="4556"/>
    <lineage>
        <taxon>Eukaryota</taxon>
        <taxon>Viridiplantae</taxon>
        <taxon>Streptophyta</taxon>
        <taxon>Embryophyta</taxon>
        <taxon>Tracheophyta</taxon>
        <taxon>Spermatophyta</taxon>
        <taxon>Magnoliopsida</taxon>
        <taxon>Liliopsida</taxon>
        <taxon>Poales</taxon>
        <taxon>Poaceae</taxon>
        <taxon>PACMAD clade</taxon>
        <taxon>Panicoideae</taxon>
        <taxon>Panicodae</taxon>
        <taxon>Paniceae</taxon>
        <taxon>Cenchrinae</taxon>
        <taxon>Setaria</taxon>
    </lineage>
</organism>
<proteinExistence type="predicted"/>
<keyword evidence="3" id="KW-1185">Reference proteome</keyword>